<sequence>MCREIGPDRVLCNICEHEFCSDCWEHWPLHTDLGRGSQVHEKTSLGLSNKVCNSLRPRRTLDEEDSLHRADHVTTWFGVSRADGQQDSDATFMDHGRYAQLMAEYPPSTRTRLYPSLVSFVGQTGAGKSSLIHLLISLNNPQNIALQTPVVGSAFAGNQPTSGDVHLYKDPRSSTDGSLKPILYADCEGLNGGDANPRCHSAVEESSTESLRYHLFSVAKIVRTKIWAGTNKPTTRQYIVTNLYSRILYTFSDTIVFVLENSRTIENVTEMLLKWADTAIERSTNNPSLPHAIIVLNKTETAIPDEDWDQLKTTNFLFESMDRSLHTLDKFKPYLQKWERPGRTLNTKGLLQCYYTTVQAIRIPNQAAGIGRPNKVDAQVSALYRQIGLNGAQAQRKKLRSRMLLNADQFDPYLQFAFKHFSSPAGLEKPFDFVQASFLNSPISNTFGDQIVKVGRHLKTFHPTMEFGEILNTLSPFIASCIMLDATRNGRVGNANVILPQYVEHCRNAIEGVNLDWPCSFPGCVNRRSGHSLGHQNSNGQLIGISAPTDGDTGLGNFQEGSTSYQNPTNERSFLMKLEQDLANLLNRRSDSGIFLAPEVYDLHKSEVRLFYEQHGGNRGALAFQDNVCCVLCLMGAAVHPLACGHVICEGCLTNYGTQVEGDGNYITRIDECPMHSHLPWQAPLIIRAIPKEAGVRLLALDGGGVRGILQLVALKHLERHLGERIPIQSFFDLIVGTSVGGIIAAGLVSKAWSVTECRERFESLCGQSFKLRVIHKLVPIPGMQVLFDRFDTYALESSLKEAFGPFEFLFGGRPTSFQKRFDTKIALTSYSSVGGPYVFGNYNRTQTEAHSTKYNFMRPPHPQQELKTWEAARATCAAPTWFSGYFHRGTQRTFLDGGLYTNNPIGIVDEERKFLWSGHTIDAAVSLGTGHNPLLAEIAEQNQGSTGFRDQLQNFILNQMERLGSVYRIAKVAYDHIENSLDSERTWKHYYQDLDDSRKAKSFRLNPLLPAPIPELHEVDKMEELADLADKYWKEPIRKAELCNLARKLLASCFYFHRISGQIQPGGEYEIRGTVQILHS</sequence>
<dbReference type="OrthoDB" id="194358at2759"/>
<name>A0A2J6TGA9_9HELO</name>
<dbReference type="Gene3D" id="3.40.1090.10">
    <property type="entry name" value="Cytosolic phospholipase A2 catalytic domain"/>
    <property type="match status" value="1"/>
</dbReference>
<evidence type="ECO:0000259" key="9">
    <source>
        <dbReference type="PROSITE" id="PS50089"/>
    </source>
</evidence>
<gene>
    <name evidence="11" type="ORF">K444DRAFT_525620</name>
</gene>
<dbReference type="PANTHER" id="PTHR24185">
    <property type="entry name" value="CALCIUM-INDEPENDENT PHOSPHOLIPASE A2-GAMMA"/>
    <property type="match status" value="1"/>
</dbReference>
<dbReference type="GO" id="GO:0047499">
    <property type="term" value="F:calcium-independent phospholipase A2 activity"/>
    <property type="evidence" value="ECO:0007669"/>
    <property type="project" value="TreeGrafter"/>
</dbReference>
<reference evidence="11 12" key="1">
    <citation type="submission" date="2016-04" db="EMBL/GenBank/DDBJ databases">
        <title>A degradative enzymes factory behind the ericoid mycorrhizal symbiosis.</title>
        <authorList>
            <consortium name="DOE Joint Genome Institute"/>
            <person name="Martino E."/>
            <person name="Morin E."/>
            <person name="Grelet G."/>
            <person name="Kuo A."/>
            <person name="Kohler A."/>
            <person name="Daghino S."/>
            <person name="Barry K."/>
            <person name="Choi C."/>
            <person name="Cichocki N."/>
            <person name="Clum A."/>
            <person name="Copeland A."/>
            <person name="Hainaut M."/>
            <person name="Haridas S."/>
            <person name="Labutti K."/>
            <person name="Lindquist E."/>
            <person name="Lipzen A."/>
            <person name="Khouja H.-R."/>
            <person name="Murat C."/>
            <person name="Ohm R."/>
            <person name="Olson A."/>
            <person name="Spatafora J."/>
            <person name="Veneault-Fourrey C."/>
            <person name="Henrissat B."/>
            <person name="Grigoriev I."/>
            <person name="Martin F."/>
            <person name="Perotto S."/>
        </authorList>
    </citation>
    <scope>NUCLEOTIDE SEQUENCE [LARGE SCALE GENOMIC DNA]</scope>
    <source>
        <strain evidence="11 12">E</strain>
    </source>
</reference>
<dbReference type="InParanoid" id="A0A2J6TGA9"/>
<dbReference type="EMBL" id="KZ613785">
    <property type="protein sequence ID" value="PMD62065.1"/>
    <property type="molecule type" value="Genomic_DNA"/>
</dbReference>
<dbReference type="GeneID" id="36582540"/>
<dbReference type="PROSITE" id="PS50089">
    <property type="entry name" value="ZF_RING_2"/>
    <property type="match status" value="1"/>
</dbReference>
<evidence type="ECO:0000256" key="3">
    <source>
        <dbReference type="ARBA" id="ARBA00022801"/>
    </source>
</evidence>
<evidence type="ECO:0000259" key="10">
    <source>
        <dbReference type="PROSITE" id="PS51635"/>
    </source>
</evidence>
<dbReference type="GO" id="GO:0016042">
    <property type="term" value="P:lipid catabolic process"/>
    <property type="evidence" value="ECO:0007669"/>
    <property type="project" value="UniProtKB-UniRule"/>
</dbReference>
<evidence type="ECO:0000313" key="11">
    <source>
        <dbReference type="EMBL" id="PMD62065.1"/>
    </source>
</evidence>
<organism evidence="11 12">
    <name type="scientific">Hyaloscypha bicolor E</name>
    <dbReference type="NCBI Taxonomy" id="1095630"/>
    <lineage>
        <taxon>Eukaryota</taxon>
        <taxon>Fungi</taxon>
        <taxon>Dikarya</taxon>
        <taxon>Ascomycota</taxon>
        <taxon>Pezizomycotina</taxon>
        <taxon>Leotiomycetes</taxon>
        <taxon>Helotiales</taxon>
        <taxon>Hyaloscyphaceae</taxon>
        <taxon>Hyaloscypha</taxon>
        <taxon>Hyaloscypha bicolor</taxon>
    </lineage>
</organism>
<dbReference type="SUPFAM" id="SSF52540">
    <property type="entry name" value="P-loop containing nucleoside triphosphate hydrolases"/>
    <property type="match status" value="1"/>
</dbReference>
<dbReference type="AlphaFoldDB" id="A0A2J6TGA9"/>
<dbReference type="GO" id="GO:0016020">
    <property type="term" value="C:membrane"/>
    <property type="evidence" value="ECO:0007669"/>
    <property type="project" value="TreeGrafter"/>
</dbReference>
<evidence type="ECO:0000256" key="2">
    <source>
        <dbReference type="ARBA" id="ARBA00022771"/>
    </source>
</evidence>
<feature type="active site" description="Nucleophile" evidence="8">
    <location>
        <position position="739"/>
    </location>
</feature>
<dbReference type="GO" id="GO:0046486">
    <property type="term" value="P:glycerolipid metabolic process"/>
    <property type="evidence" value="ECO:0007669"/>
    <property type="project" value="UniProtKB-ARBA"/>
</dbReference>
<evidence type="ECO:0000256" key="4">
    <source>
        <dbReference type="ARBA" id="ARBA00022833"/>
    </source>
</evidence>
<accession>A0A2J6TGA9</accession>
<feature type="short sequence motif" description="GXGXXG" evidence="8">
    <location>
        <begin position="703"/>
        <end position="708"/>
    </location>
</feature>
<dbReference type="InterPro" id="IPR027417">
    <property type="entry name" value="P-loop_NTPase"/>
</dbReference>
<keyword evidence="6 8" id="KW-0443">Lipid metabolism</keyword>
<feature type="short sequence motif" description="DGA/G" evidence="8">
    <location>
        <begin position="897"/>
        <end position="899"/>
    </location>
</feature>
<keyword evidence="2 7" id="KW-0863">Zinc-finger</keyword>
<dbReference type="SMART" id="SM00184">
    <property type="entry name" value="RING"/>
    <property type="match status" value="1"/>
</dbReference>
<evidence type="ECO:0000256" key="7">
    <source>
        <dbReference type="PROSITE-ProRule" id="PRU00175"/>
    </source>
</evidence>
<dbReference type="GO" id="GO:0019369">
    <property type="term" value="P:arachidonate metabolic process"/>
    <property type="evidence" value="ECO:0007669"/>
    <property type="project" value="TreeGrafter"/>
</dbReference>
<feature type="domain" description="PNPLA" evidence="10">
    <location>
        <begin position="699"/>
        <end position="910"/>
    </location>
</feature>
<feature type="active site" description="Proton acceptor" evidence="8">
    <location>
        <position position="897"/>
    </location>
</feature>
<evidence type="ECO:0000256" key="1">
    <source>
        <dbReference type="ARBA" id="ARBA00022723"/>
    </source>
</evidence>
<dbReference type="RefSeq" id="XP_024738969.1">
    <property type="nucleotide sequence ID" value="XM_024874460.1"/>
</dbReference>
<dbReference type="SUPFAM" id="SSF52151">
    <property type="entry name" value="FabD/lysophospholipase-like"/>
    <property type="match status" value="1"/>
</dbReference>
<keyword evidence="1" id="KW-0479">Metal-binding</keyword>
<keyword evidence="3 8" id="KW-0378">Hydrolase</keyword>
<protein>
    <submittedName>
        <fullName evidence="11">FabD/lysophospholipase-like protein</fullName>
    </submittedName>
</protein>
<feature type="domain" description="RING-type" evidence="9">
    <location>
        <begin position="630"/>
        <end position="677"/>
    </location>
</feature>
<dbReference type="PANTHER" id="PTHR24185:SF1">
    <property type="entry name" value="CALCIUM-INDEPENDENT PHOSPHOLIPASE A2-GAMMA"/>
    <property type="match status" value="1"/>
</dbReference>
<dbReference type="Pfam" id="PF01734">
    <property type="entry name" value="Patatin"/>
    <property type="match status" value="1"/>
</dbReference>
<evidence type="ECO:0000256" key="5">
    <source>
        <dbReference type="ARBA" id="ARBA00022963"/>
    </source>
</evidence>
<keyword evidence="12" id="KW-1185">Reference proteome</keyword>
<dbReference type="InterPro" id="IPR002641">
    <property type="entry name" value="PNPLA_dom"/>
</dbReference>
<dbReference type="InterPro" id="IPR001841">
    <property type="entry name" value="Znf_RING"/>
</dbReference>
<dbReference type="CDD" id="cd07199">
    <property type="entry name" value="Pat17_PNPLA8_PNPLA9_like"/>
    <property type="match status" value="1"/>
</dbReference>
<proteinExistence type="predicted"/>
<dbReference type="Gene3D" id="3.40.50.300">
    <property type="entry name" value="P-loop containing nucleotide triphosphate hydrolases"/>
    <property type="match status" value="1"/>
</dbReference>
<dbReference type="PROSITE" id="PS51635">
    <property type="entry name" value="PNPLA"/>
    <property type="match status" value="1"/>
</dbReference>
<dbReference type="GO" id="GO:0008270">
    <property type="term" value="F:zinc ion binding"/>
    <property type="evidence" value="ECO:0007669"/>
    <property type="project" value="UniProtKB-KW"/>
</dbReference>
<evidence type="ECO:0000313" key="12">
    <source>
        <dbReference type="Proteomes" id="UP000235371"/>
    </source>
</evidence>
<evidence type="ECO:0000256" key="8">
    <source>
        <dbReference type="PROSITE-ProRule" id="PRU01161"/>
    </source>
</evidence>
<dbReference type="InterPro" id="IPR016035">
    <property type="entry name" value="Acyl_Trfase/lysoPLipase"/>
</dbReference>
<dbReference type="InterPro" id="IPR017907">
    <property type="entry name" value="Znf_RING_CS"/>
</dbReference>
<keyword evidence="4" id="KW-0862">Zinc</keyword>
<dbReference type="PROSITE" id="PS00518">
    <property type="entry name" value="ZF_RING_1"/>
    <property type="match status" value="1"/>
</dbReference>
<dbReference type="Proteomes" id="UP000235371">
    <property type="component" value="Unassembled WGS sequence"/>
</dbReference>
<evidence type="ECO:0000256" key="6">
    <source>
        <dbReference type="ARBA" id="ARBA00023098"/>
    </source>
</evidence>
<feature type="short sequence motif" description="GXSXG" evidence="8">
    <location>
        <begin position="737"/>
        <end position="741"/>
    </location>
</feature>
<keyword evidence="5 8" id="KW-0442">Lipid degradation</keyword>